<evidence type="ECO:0000313" key="1">
    <source>
        <dbReference type="EMBL" id="RZS53418.1"/>
    </source>
</evidence>
<name>A0A4Q7LIS4_9BURK</name>
<reference evidence="1 2" key="1">
    <citation type="submission" date="2019-02" db="EMBL/GenBank/DDBJ databases">
        <title>Genomic Encyclopedia of Type Strains, Phase IV (KMG-IV): sequencing the most valuable type-strain genomes for metagenomic binning, comparative biology and taxonomic classification.</title>
        <authorList>
            <person name="Goeker M."/>
        </authorList>
    </citation>
    <scope>NUCLEOTIDE SEQUENCE [LARGE SCALE GENOMIC DNA]</scope>
    <source>
        <strain evidence="1 2">DSM 10617</strain>
    </source>
</reference>
<dbReference type="Proteomes" id="UP000293433">
    <property type="component" value="Unassembled WGS sequence"/>
</dbReference>
<gene>
    <name evidence="1" type="ORF">EV685_3046</name>
</gene>
<sequence length="86" mass="9726">MSATQVSIVLTFTHEDQAWIRRNDVRVPRFWDGHATQPLCGDVLRIGGRQFEITARVWENNAQGPVLRLYLSSGHADSDTNFQSLA</sequence>
<accession>A0A4Q7LIS4</accession>
<evidence type="ECO:0000313" key="2">
    <source>
        <dbReference type="Proteomes" id="UP000293433"/>
    </source>
</evidence>
<dbReference type="AlphaFoldDB" id="A0A4Q7LIS4"/>
<proteinExistence type="predicted"/>
<protein>
    <submittedName>
        <fullName evidence="1">Uncharacterized protein</fullName>
    </submittedName>
</protein>
<dbReference type="RefSeq" id="WP_130482858.1">
    <property type="nucleotide sequence ID" value="NZ_SGWV01000010.1"/>
</dbReference>
<keyword evidence="2" id="KW-1185">Reference proteome</keyword>
<comment type="caution">
    <text evidence="1">The sequence shown here is derived from an EMBL/GenBank/DDBJ whole genome shotgun (WGS) entry which is preliminary data.</text>
</comment>
<dbReference type="EMBL" id="SGWV01000010">
    <property type="protein sequence ID" value="RZS53418.1"/>
    <property type="molecule type" value="Genomic_DNA"/>
</dbReference>
<dbReference type="OrthoDB" id="8910071at2"/>
<organism evidence="1 2">
    <name type="scientific">Sphaerotilus mobilis</name>
    <dbReference type="NCBI Taxonomy" id="47994"/>
    <lineage>
        <taxon>Bacteria</taxon>
        <taxon>Pseudomonadati</taxon>
        <taxon>Pseudomonadota</taxon>
        <taxon>Betaproteobacteria</taxon>
        <taxon>Burkholderiales</taxon>
        <taxon>Sphaerotilaceae</taxon>
        <taxon>Sphaerotilus</taxon>
    </lineage>
</organism>